<dbReference type="Pfam" id="PF07715">
    <property type="entry name" value="Plug"/>
    <property type="match status" value="1"/>
</dbReference>
<dbReference type="AlphaFoldDB" id="E1SS34"/>
<dbReference type="Gene3D" id="2.40.170.20">
    <property type="entry name" value="TonB-dependent receptor, beta-barrel domain"/>
    <property type="match status" value="1"/>
</dbReference>
<evidence type="ECO:0000256" key="9">
    <source>
        <dbReference type="ARBA" id="ARBA00023065"/>
    </source>
</evidence>
<feature type="domain" description="TonB-dependent receptor-like beta-barrel" evidence="18">
    <location>
        <begin position="246"/>
        <end position="664"/>
    </location>
</feature>
<feature type="domain" description="TonB-dependent receptor plug" evidence="19">
    <location>
        <begin position="61"/>
        <end position="158"/>
    </location>
</feature>
<gene>
    <name evidence="20" type="ordered locus">Fbal_1786</name>
</gene>
<dbReference type="PANTHER" id="PTHR32552">
    <property type="entry name" value="FERRICHROME IRON RECEPTOR-RELATED"/>
    <property type="match status" value="1"/>
</dbReference>
<evidence type="ECO:0000313" key="20">
    <source>
        <dbReference type="EMBL" id="ADN75989.1"/>
    </source>
</evidence>
<evidence type="ECO:0000256" key="15">
    <source>
        <dbReference type="PROSITE-ProRule" id="PRU10143"/>
    </source>
</evidence>
<comment type="subcellular location">
    <subcellularLocation>
        <location evidence="1 14">Cell outer membrane</location>
        <topology evidence="1 14">Multi-pass membrane protein</topology>
    </subcellularLocation>
</comment>
<dbReference type="InterPro" id="IPR000531">
    <property type="entry name" value="Beta-barrel_TonB"/>
</dbReference>
<keyword evidence="10 15" id="KW-0798">TonB box</keyword>
<accession>E1SS34</accession>
<evidence type="ECO:0000256" key="10">
    <source>
        <dbReference type="ARBA" id="ARBA00023077"/>
    </source>
</evidence>
<dbReference type="PROSITE" id="PS52016">
    <property type="entry name" value="TONB_DEPENDENT_REC_3"/>
    <property type="match status" value="1"/>
</dbReference>
<evidence type="ECO:0000256" key="1">
    <source>
        <dbReference type="ARBA" id="ARBA00004571"/>
    </source>
</evidence>
<dbReference type="InterPro" id="IPR012910">
    <property type="entry name" value="Plug_dom"/>
</dbReference>
<keyword evidence="5" id="KW-0410">Iron transport</keyword>
<dbReference type="GO" id="GO:0038023">
    <property type="term" value="F:signaling receptor activity"/>
    <property type="evidence" value="ECO:0007669"/>
    <property type="project" value="InterPro"/>
</dbReference>
<comment type="similarity">
    <text evidence="2 14 16">Belongs to the TonB-dependent receptor family.</text>
</comment>
<name>E1SS34_FERBD</name>
<dbReference type="PROSITE" id="PS00430">
    <property type="entry name" value="TONB_DEPENDENT_REC_1"/>
    <property type="match status" value="1"/>
</dbReference>
<protein>
    <submittedName>
        <fullName evidence="20">TonB-dependent siderophore receptor</fullName>
    </submittedName>
</protein>
<feature type="short sequence motif" description="TonB box" evidence="15">
    <location>
        <begin position="35"/>
        <end position="41"/>
    </location>
</feature>
<evidence type="ECO:0000259" key="18">
    <source>
        <dbReference type="Pfam" id="PF00593"/>
    </source>
</evidence>
<dbReference type="Pfam" id="PF00593">
    <property type="entry name" value="TonB_dep_Rec_b-barrel"/>
    <property type="match status" value="1"/>
</dbReference>
<evidence type="ECO:0000256" key="16">
    <source>
        <dbReference type="RuleBase" id="RU003357"/>
    </source>
</evidence>
<dbReference type="EMBL" id="CP002209">
    <property type="protein sequence ID" value="ADN75989.1"/>
    <property type="molecule type" value="Genomic_DNA"/>
</dbReference>
<keyword evidence="3 14" id="KW-0813">Transport</keyword>
<evidence type="ECO:0000256" key="11">
    <source>
        <dbReference type="ARBA" id="ARBA00023136"/>
    </source>
</evidence>
<dbReference type="Gene3D" id="2.170.130.10">
    <property type="entry name" value="TonB-dependent receptor, plug domain"/>
    <property type="match status" value="1"/>
</dbReference>
<dbReference type="CDD" id="cd01347">
    <property type="entry name" value="ligand_gated_channel"/>
    <property type="match status" value="1"/>
</dbReference>
<evidence type="ECO:0000256" key="4">
    <source>
        <dbReference type="ARBA" id="ARBA00022452"/>
    </source>
</evidence>
<feature type="chain" id="PRO_5003151067" evidence="17">
    <location>
        <begin position="25"/>
        <end position="702"/>
    </location>
</feature>
<dbReference type="GO" id="GO:0015891">
    <property type="term" value="P:siderophore transport"/>
    <property type="evidence" value="ECO:0007669"/>
    <property type="project" value="InterPro"/>
</dbReference>
<dbReference type="KEGG" id="fbl:Fbal_1786"/>
<evidence type="ECO:0000313" key="21">
    <source>
        <dbReference type="Proteomes" id="UP000006683"/>
    </source>
</evidence>
<organism evidence="20 21">
    <name type="scientific">Ferrimonas balearica (strain DSM 9799 / CCM 4581 / KCTC 23876 / PAT)</name>
    <dbReference type="NCBI Taxonomy" id="550540"/>
    <lineage>
        <taxon>Bacteria</taxon>
        <taxon>Pseudomonadati</taxon>
        <taxon>Pseudomonadota</taxon>
        <taxon>Gammaproteobacteria</taxon>
        <taxon>Alteromonadales</taxon>
        <taxon>Ferrimonadaceae</taxon>
        <taxon>Ferrimonas</taxon>
    </lineage>
</organism>
<dbReference type="eggNOG" id="COG4774">
    <property type="taxonomic scope" value="Bacteria"/>
</dbReference>
<dbReference type="HOGENOM" id="CLU_008287_9_4_6"/>
<dbReference type="STRING" id="550540.Fbal_1786"/>
<evidence type="ECO:0000256" key="13">
    <source>
        <dbReference type="ARBA" id="ARBA00023237"/>
    </source>
</evidence>
<dbReference type="PANTHER" id="PTHR32552:SF68">
    <property type="entry name" value="FERRICHROME OUTER MEMBRANE TRANSPORTER_PHAGE RECEPTOR"/>
    <property type="match status" value="1"/>
</dbReference>
<dbReference type="FunFam" id="2.170.130.10:FF:000001">
    <property type="entry name" value="Catecholate siderophore TonB-dependent receptor"/>
    <property type="match status" value="1"/>
</dbReference>
<keyword evidence="13 14" id="KW-0998">Cell outer membrane</keyword>
<evidence type="ECO:0000256" key="6">
    <source>
        <dbReference type="ARBA" id="ARBA00022692"/>
    </source>
</evidence>
<keyword evidence="4 14" id="KW-1134">Transmembrane beta strand</keyword>
<dbReference type="InterPro" id="IPR039426">
    <property type="entry name" value="TonB-dep_rcpt-like"/>
</dbReference>
<evidence type="ECO:0000256" key="2">
    <source>
        <dbReference type="ARBA" id="ARBA00009810"/>
    </source>
</evidence>
<dbReference type="GO" id="GO:0015344">
    <property type="term" value="F:siderophore uptake transmembrane transporter activity"/>
    <property type="evidence" value="ECO:0007669"/>
    <property type="project" value="TreeGrafter"/>
</dbReference>
<keyword evidence="8" id="KW-0408">Iron</keyword>
<keyword evidence="11 14" id="KW-0472">Membrane</keyword>
<keyword evidence="6 14" id="KW-0812">Transmembrane</keyword>
<dbReference type="Proteomes" id="UP000006683">
    <property type="component" value="Chromosome"/>
</dbReference>
<evidence type="ECO:0000256" key="17">
    <source>
        <dbReference type="SAM" id="SignalP"/>
    </source>
</evidence>
<keyword evidence="9" id="KW-0406">Ion transport</keyword>
<evidence type="ECO:0000256" key="14">
    <source>
        <dbReference type="PROSITE-ProRule" id="PRU01360"/>
    </source>
</evidence>
<evidence type="ECO:0000256" key="3">
    <source>
        <dbReference type="ARBA" id="ARBA00022448"/>
    </source>
</evidence>
<reference evidence="20 21" key="1">
    <citation type="journal article" date="2010" name="Stand. Genomic Sci.">
        <title>Complete genome sequence of Ferrimonas balearica type strain (PAT).</title>
        <authorList>
            <person name="Nolan M."/>
            <person name="Sikorski J."/>
            <person name="Davenport K."/>
            <person name="Lucas S."/>
            <person name="Glavina Del Rio T."/>
            <person name="Tice H."/>
            <person name="Cheng J."/>
            <person name="Goodwin L."/>
            <person name="Pitluck S."/>
            <person name="Liolios K."/>
            <person name="Ivanova N."/>
            <person name="Mavromatis K."/>
            <person name="Ovchinnikova G."/>
            <person name="Pati A."/>
            <person name="Chen A."/>
            <person name="Palaniappan K."/>
            <person name="Land M."/>
            <person name="Hauser L."/>
            <person name="Chang Y."/>
            <person name="Jeffries C."/>
            <person name="Tapia R."/>
            <person name="Brettin T."/>
            <person name="Detter J."/>
            <person name="Han C."/>
            <person name="Yasawong M."/>
            <person name="Rohde M."/>
            <person name="Tindall B."/>
            <person name="Goker M."/>
            <person name="Woyke T."/>
            <person name="Bristow J."/>
            <person name="Eisen J."/>
            <person name="Markowitz V."/>
            <person name="Hugenholtz P."/>
            <person name="Kyrpides N."/>
            <person name="Klenk H."/>
            <person name="Lapidus A."/>
        </authorList>
    </citation>
    <scope>NUCLEOTIDE SEQUENCE [LARGE SCALE GENOMIC DNA]</scope>
    <source>
        <strain evidence="21">DSM 9799 / CCM 4581 / KCTC 23876 / PAT</strain>
    </source>
</reference>
<evidence type="ECO:0000256" key="12">
    <source>
        <dbReference type="ARBA" id="ARBA00023170"/>
    </source>
</evidence>
<evidence type="ECO:0000256" key="5">
    <source>
        <dbReference type="ARBA" id="ARBA00022496"/>
    </source>
</evidence>
<evidence type="ECO:0000256" key="7">
    <source>
        <dbReference type="ARBA" id="ARBA00022729"/>
    </source>
</evidence>
<evidence type="ECO:0000256" key="8">
    <source>
        <dbReference type="ARBA" id="ARBA00023004"/>
    </source>
</evidence>
<keyword evidence="7 17" id="KW-0732">Signal</keyword>
<dbReference type="InterPro" id="IPR037066">
    <property type="entry name" value="Plug_dom_sf"/>
</dbReference>
<dbReference type="NCBIfam" id="TIGR01783">
    <property type="entry name" value="TonB-siderophor"/>
    <property type="match status" value="1"/>
</dbReference>
<dbReference type="InterPro" id="IPR036942">
    <property type="entry name" value="Beta-barrel_TonB_sf"/>
</dbReference>
<evidence type="ECO:0000259" key="19">
    <source>
        <dbReference type="Pfam" id="PF07715"/>
    </source>
</evidence>
<sequence>MMKLSPLFSAMLMAGLCAPASALAVESNEQSADETLIVRGNSFDDYKVDNASGAMRGDIPLLETPQSVTVIPEIVIDEQLATSLSRVLVNDASVTGGSQKWNREVFSLRGFELDSGNGYLRDGMQHWSHYVQPIEILERVEVLKGPSSMLYGQSNPGGLINMVTKKPTVERIFDIGFDVDDNGSTRYQIDAGGALVESGALRYRAVGVKQDTVEAREYTNGDERERDRWLGSLIVEGDISSWATLSVHYDKTSDKAGIDRGAILDANGDVVGDRDTIWDMPWAFIDNNIENYGANLNLYLGSNWEAKLGFNQQNYDRQRLDSLPGDHNVAEGTYVVQEYDRLDDWEFTTAYMDFSGLVQAMGMDHQILFGANYLEYSYQRILARGDKITVSNDGSNLPNAPVFGADDYKVYDPSTYDYYGIYLQDLMTINESWQVLLGLRYDKLNDEANGDSDSLLPKVGLIYHPAPNASVYLNYSQSFVPQGTVINEGPNGDEELNLDPEMGTQWELGYKWELFDQRLMLSGAVFDILKDNITITENVDGWDLTTQGGEQRHRGLEMAAQGQVSEDLFLMASMMYLDANYETHDKYQDKTPVDAPEWTASLWSRYMMTESLALNAGLFYEGDRFADAENTIVKDGYVRVDAGLSYGMKVANTDMDFRLNVENLFDKEYLGGGTSSIKDGIYNGDVAIGNGRTFRASVQVAF</sequence>
<keyword evidence="12 20" id="KW-0675">Receptor</keyword>
<proteinExistence type="inferred from homology"/>
<dbReference type="GO" id="GO:0009279">
    <property type="term" value="C:cell outer membrane"/>
    <property type="evidence" value="ECO:0007669"/>
    <property type="project" value="UniProtKB-SubCell"/>
</dbReference>
<keyword evidence="21" id="KW-1185">Reference proteome</keyword>
<dbReference type="InterPro" id="IPR010105">
    <property type="entry name" value="TonB_sidphr_rcpt"/>
</dbReference>
<feature type="signal peptide" evidence="17">
    <location>
        <begin position="1"/>
        <end position="24"/>
    </location>
</feature>
<dbReference type="SUPFAM" id="SSF56935">
    <property type="entry name" value="Porins"/>
    <property type="match status" value="1"/>
</dbReference>
<dbReference type="InterPro" id="IPR010916">
    <property type="entry name" value="TonB_box_CS"/>
</dbReference>